<protein>
    <submittedName>
        <fullName evidence="2">Uncharacterized protein</fullName>
    </submittedName>
</protein>
<dbReference type="EMBL" id="VITH01000001">
    <property type="protein sequence ID" value="TWA87252.1"/>
    <property type="molecule type" value="Genomic_DNA"/>
</dbReference>
<gene>
    <name evidence="2" type="ORF">FBZ83_101114</name>
</gene>
<dbReference type="Proteomes" id="UP000318529">
    <property type="component" value="Unassembled WGS sequence"/>
</dbReference>
<evidence type="ECO:0000313" key="2">
    <source>
        <dbReference type="EMBL" id="TWA87252.1"/>
    </source>
</evidence>
<accession>A0A560CQW6</accession>
<evidence type="ECO:0000313" key="3">
    <source>
        <dbReference type="Proteomes" id="UP000318529"/>
    </source>
</evidence>
<feature type="region of interest" description="Disordered" evidence="1">
    <location>
        <begin position="1"/>
        <end position="22"/>
    </location>
</feature>
<organism evidence="2 3">
    <name type="scientific">Azospirillum brasilense</name>
    <dbReference type="NCBI Taxonomy" id="192"/>
    <lineage>
        <taxon>Bacteria</taxon>
        <taxon>Pseudomonadati</taxon>
        <taxon>Pseudomonadota</taxon>
        <taxon>Alphaproteobacteria</taxon>
        <taxon>Rhodospirillales</taxon>
        <taxon>Azospirillaceae</taxon>
        <taxon>Azospirillum</taxon>
    </lineage>
</organism>
<name>A0A560CQW6_AZOBR</name>
<sequence length="108" mass="12330">MTPASTTTKHTHAERSPSGLFRMSSWEGEMERSHPQLPRWYWNEAERRKQYARWVEAEAESLALRLAGLLRPDTPADSAGPARLLVESLARDAEWARSLEDRLLRSAA</sequence>
<dbReference type="AlphaFoldDB" id="A0A560CQW6"/>
<comment type="caution">
    <text evidence="2">The sequence shown here is derived from an EMBL/GenBank/DDBJ whole genome shotgun (WGS) entry which is preliminary data.</text>
</comment>
<proteinExistence type="predicted"/>
<reference evidence="2 3" key="1">
    <citation type="submission" date="2019-06" db="EMBL/GenBank/DDBJ databases">
        <title>Genomic Encyclopedia of Type Strains, Phase IV (KMG-V): Genome sequencing to study the core and pangenomes of soil and plant-associated prokaryotes.</title>
        <authorList>
            <person name="Whitman W."/>
        </authorList>
    </citation>
    <scope>NUCLEOTIDE SEQUENCE [LARGE SCALE GENOMIC DNA]</scope>
    <source>
        <strain evidence="2 3">BR 11650</strain>
    </source>
</reference>
<evidence type="ECO:0000256" key="1">
    <source>
        <dbReference type="SAM" id="MobiDB-lite"/>
    </source>
</evidence>
<dbReference type="RefSeq" id="WP_247888076.1">
    <property type="nucleotide sequence ID" value="NZ_VITH01000001.1"/>
</dbReference>